<keyword evidence="6 12" id="KW-1133">Transmembrane helix</keyword>
<evidence type="ECO:0000256" key="5">
    <source>
        <dbReference type="ARBA" id="ARBA00022982"/>
    </source>
</evidence>
<keyword evidence="11" id="KW-0676">Redox-active center</keyword>
<evidence type="ECO:0000256" key="12">
    <source>
        <dbReference type="SAM" id="Phobius"/>
    </source>
</evidence>
<dbReference type="InterPro" id="IPR003752">
    <property type="entry name" value="DiS_bond_form_DsbB/BdbC"/>
</dbReference>
<feature type="transmembrane region" description="Helical" evidence="12">
    <location>
        <begin position="107"/>
        <end position="126"/>
    </location>
</feature>
<evidence type="ECO:0000256" key="10">
    <source>
        <dbReference type="ARBA" id="ARBA00023186"/>
    </source>
</evidence>
<dbReference type="GO" id="GO:0015035">
    <property type="term" value="F:protein-disulfide reductase activity"/>
    <property type="evidence" value="ECO:0007669"/>
    <property type="project" value="InterPro"/>
</dbReference>
<dbReference type="Gene3D" id="1.20.1550.10">
    <property type="entry name" value="DsbB-like"/>
    <property type="match status" value="1"/>
</dbReference>
<dbReference type="NCBIfam" id="NF002849">
    <property type="entry name" value="PRK03113.1"/>
    <property type="match status" value="1"/>
</dbReference>
<dbReference type="PANTHER" id="PTHR43469:SF1">
    <property type="entry name" value="SPBETA PROPHAGE-DERIVED DISULFIDE BOND FORMATION PROTEIN B"/>
    <property type="match status" value="1"/>
</dbReference>
<evidence type="ECO:0000256" key="7">
    <source>
        <dbReference type="ARBA" id="ARBA00023002"/>
    </source>
</evidence>
<keyword evidence="4 12" id="KW-0812">Transmembrane</keyword>
<evidence type="ECO:0000256" key="9">
    <source>
        <dbReference type="ARBA" id="ARBA00023157"/>
    </source>
</evidence>
<dbReference type="EMBL" id="LBWQ01000008">
    <property type="protein sequence ID" value="KKR13881.1"/>
    <property type="molecule type" value="Genomic_DNA"/>
</dbReference>
<protein>
    <submittedName>
        <fullName evidence="13">BdbC</fullName>
    </submittedName>
</protein>
<dbReference type="Proteomes" id="UP000034690">
    <property type="component" value="Unassembled WGS sequence"/>
</dbReference>
<feature type="transmembrane region" description="Helical" evidence="12">
    <location>
        <begin position="6"/>
        <end position="30"/>
    </location>
</feature>
<dbReference type="PANTHER" id="PTHR43469">
    <property type="entry name" value="DISULFIDE FORMATION PROTEIN-RELATED"/>
    <property type="match status" value="1"/>
</dbReference>
<evidence type="ECO:0000313" key="14">
    <source>
        <dbReference type="Proteomes" id="UP000034690"/>
    </source>
</evidence>
<accession>A0A0G0NM38</accession>
<organism evidence="13 14">
    <name type="scientific">Candidatus Woesebacteria bacterium GW2011_GWA1_39_21b</name>
    <dbReference type="NCBI Taxonomy" id="1618551"/>
    <lineage>
        <taxon>Bacteria</taxon>
        <taxon>Candidatus Woeseibacteriota</taxon>
    </lineage>
</organism>
<dbReference type="AlphaFoldDB" id="A0A0G0NM38"/>
<name>A0A0G0NM38_9BACT</name>
<evidence type="ECO:0000313" key="13">
    <source>
        <dbReference type="EMBL" id="KKR13881.1"/>
    </source>
</evidence>
<evidence type="ECO:0000256" key="6">
    <source>
        <dbReference type="ARBA" id="ARBA00022989"/>
    </source>
</evidence>
<proteinExistence type="inferred from homology"/>
<feature type="transmembrane region" description="Helical" evidence="12">
    <location>
        <begin position="82"/>
        <end position="100"/>
    </location>
</feature>
<comment type="caution">
    <text evidence="13">The sequence shown here is derived from an EMBL/GenBank/DDBJ whole genome shotgun (WGS) entry which is preliminary data.</text>
</comment>
<comment type="subcellular location">
    <subcellularLocation>
        <location evidence="1">Membrane</location>
        <topology evidence="1">Multi-pass membrane protein</topology>
    </subcellularLocation>
</comment>
<keyword evidence="3" id="KW-0813">Transport</keyword>
<feature type="transmembrane region" description="Helical" evidence="12">
    <location>
        <begin position="153"/>
        <end position="176"/>
    </location>
</feature>
<evidence type="ECO:0000256" key="3">
    <source>
        <dbReference type="ARBA" id="ARBA00022448"/>
    </source>
</evidence>
<evidence type="ECO:0000256" key="11">
    <source>
        <dbReference type="ARBA" id="ARBA00023284"/>
    </source>
</evidence>
<evidence type="ECO:0000256" key="4">
    <source>
        <dbReference type="ARBA" id="ARBA00022692"/>
    </source>
</evidence>
<feature type="transmembrane region" description="Helical" evidence="12">
    <location>
        <begin position="50"/>
        <end position="70"/>
    </location>
</feature>
<reference evidence="13 14" key="1">
    <citation type="journal article" date="2015" name="Nature">
        <title>rRNA introns, odd ribosomes, and small enigmatic genomes across a large radiation of phyla.</title>
        <authorList>
            <person name="Brown C.T."/>
            <person name="Hug L.A."/>
            <person name="Thomas B.C."/>
            <person name="Sharon I."/>
            <person name="Castelle C.J."/>
            <person name="Singh A."/>
            <person name="Wilkins M.J."/>
            <person name="Williams K.H."/>
            <person name="Banfield J.F."/>
        </authorList>
    </citation>
    <scope>NUCLEOTIDE SEQUENCE [LARGE SCALE GENOMIC DNA]</scope>
</reference>
<dbReference type="InterPro" id="IPR012187">
    <property type="entry name" value="Disulphide_bond_form_BdbC"/>
</dbReference>
<dbReference type="GO" id="GO:0006457">
    <property type="term" value="P:protein folding"/>
    <property type="evidence" value="ECO:0007669"/>
    <property type="project" value="InterPro"/>
</dbReference>
<dbReference type="InterPro" id="IPR023380">
    <property type="entry name" value="DsbB-like_sf"/>
</dbReference>
<comment type="similarity">
    <text evidence="2">Belongs to the DsbB family. BdbC subfamily.</text>
</comment>
<dbReference type="SUPFAM" id="SSF158442">
    <property type="entry name" value="DsbB-like"/>
    <property type="match status" value="1"/>
</dbReference>
<keyword evidence="5" id="KW-0249">Electron transport</keyword>
<evidence type="ECO:0000256" key="8">
    <source>
        <dbReference type="ARBA" id="ARBA00023136"/>
    </source>
</evidence>
<evidence type="ECO:0000256" key="1">
    <source>
        <dbReference type="ARBA" id="ARBA00004141"/>
    </source>
</evidence>
<keyword evidence="9" id="KW-1015">Disulfide bond</keyword>
<keyword evidence="8 12" id="KW-0472">Membrane</keyword>
<sequence length="187" mass="21286">MTPQVVIRFLALLTLFSNILLMALAILFALRNLKILSGYWDKIEKLLNKLALKLAFLVSLAATSGSLFLSEIAHFEPCKFCWFQRIFMYPLVFILGVAIYKKLKDAWLYVLPLSIIGGFIAIYHYFLQVNPEALAPCSATGFSVSCSERFFTYFGYITIPWMAFSAFILISLFMLLERSKSNSKSKS</sequence>
<gene>
    <name evidence="13" type="ORF">UT40_C0008G0005</name>
</gene>
<keyword evidence="10" id="KW-0143">Chaperone</keyword>
<dbReference type="Pfam" id="PF02600">
    <property type="entry name" value="DsbB"/>
    <property type="match status" value="1"/>
</dbReference>
<dbReference type="GO" id="GO:0016020">
    <property type="term" value="C:membrane"/>
    <property type="evidence" value="ECO:0007669"/>
    <property type="project" value="UniProtKB-SubCell"/>
</dbReference>
<evidence type="ECO:0000256" key="2">
    <source>
        <dbReference type="ARBA" id="ARBA00007602"/>
    </source>
</evidence>
<keyword evidence="7" id="KW-0560">Oxidoreductase</keyword>